<feature type="binding site" evidence="2">
    <location>
        <position position="88"/>
    </location>
    <ligand>
        <name>substrate</name>
    </ligand>
</feature>
<dbReference type="PANTHER" id="PTHR30492:SF0">
    <property type="entry name" value="METHYLGLYOXAL SYNTHASE"/>
    <property type="match status" value="1"/>
</dbReference>
<dbReference type="PROSITE" id="PS01335">
    <property type="entry name" value="METHYLGLYOXAL_SYNTH"/>
    <property type="match status" value="1"/>
</dbReference>
<feature type="binding site" evidence="2">
    <location>
        <begin position="35"/>
        <end position="38"/>
    </location>
    <ligand>
        <name>substrate</name>
    </ligand>
</feature>
<dbReference type="Gene3D" id="3.40.50.1380">
    <property type="entry name" value="Methylglyoxal synthase-like domain"/>
    <property type="match status" value="1"/>
</dbReference>
<dbReference type="GO" id="GO:0008929">
    <property type="term" value="F:methylglyoxal synthase activity"/>
    <property type="evidence" value="ECO:0007669"/>
    <property type="project" value="UniProtKB-UniRule"/>
</dbReference>
<dbReference type="Pfam" id="PF02142">
    <property type="entry name" value="MGS"/>
    <property type="match status" value="1"/>
</dbReference>
<accession>A0A840BUT3</accession>
<feature type="domain" description="MGS-like" evidence="4">
    <location>
        <begin position="1"/>
        <end position="126"/>
    </location>
</feature>
<comment type="similarity">
    <text evidence="1 2">Belongs to the methylglyoxal synthase family.</text>
</comment>
<gene>
    <name evidence="2" type="primary">mgsA</name>
    <name evidence="5" type="ORF">GGR36_003453</name>
</gene>
<proteinExistence type="inferred from homology"/>
<dbReference type="InterPro" id="IPR036914">
    <property type="entry name" value="MGS-like_dom_sf"/>
</dbReference>
<dbReference type="AlphaFoldDB" id="A0A840BUT3"/>
<dbReference type="PIRSF" id="PIRSF006614">
    <property type="entry name" value="Methylglyox_syn"/>
    <property type="match status" value="1"/>
</dbReference>
<dbReference type="SMART" id="SM00851">
    <property type="entry name" value="MGS"/>
    <property type="match status" value="1"/>
</dbReference>
<evidence type="ECO:0000256" key="3">
    <source>
        <dbReference type="PIRSR" id="PIRSR006614-1"/>
    </source>
</evidence>
<evidence type="ECO:0000313" key="6">
    <source>
        <dbReference type="Proteomes" id="UP000561045"/>
    </source>
</evidence>
<reference evidence="5 6" key="1">
    <citation type="submission" date="2020-08" db="EMBL/GenBank/DDBJ databases">
        <title>Genomic Encyclopedia of Type Strains, Phase IV (KMG-IV): sequencing the most valuable type-strain genomes for metagenomic binning, comparative biology and taxonomic classification.</title>
        <authorList>
            <person name="Goeker M."/>
        </authorList>
    </citation>
    <scope>NUCLEOTIDE SEQUENCE [LARGE SCALE GENOMIC DNA]</scope>
    <source>
        <strain evidence="5 6">DSM 106739</strain>
    </source>
</reference>
<dbReference type="Proteomes" id="UP000561045">
    <property type="component" value="Unassembled WGS sequence"/>
</dbReference>
<feature type="binding site" evidence="2">
    <location>
        <begin position="55"/>
        <end position="56"/>
    </location>
    <ligand>
        <name>substrate</name>
    </ligand>
</feature>
<dbReference type="HAMAP" id="MF_00549">
    <property type="entry name" value="Methylglyoxal_synth"/>
    <property type="match status" value="1"/>
</dbReference>
<comment type="catalytic activity">
    <reaction evidence="2">
        <text>dihydroxyacetone phosphate = methylglyoxal + phosphate</text>
        <dbReference type="Rhea" id="RHEA:17937"/>
        <dbReference type="ChEBI" id="CHEBI:17158"/>
        <dbReference type="ChEBI" id="CHEBI:43474"/>
        <dbReference type="ChEBI" id="CHEBI:57642"/>
        <dbReference type="EC" id="4.2.3.3"/>
    </reaction>
</comment>
<dbReference type="CDD" id="cd01422">
    <property type="entry name" value="MGS"/>
    <property type="match status" value="1"/>
</dbReference>
<comment type="function">
    <text evidence="2">Catalyzes the formation of methylglyoxal from dihydroxyacetone phosphate.</text>
</comment>
<dbReference type="PANTHER" id="PTHR30492">
    <property type="entry name" value="METHYLGLYOXAL SYNTHASE"/>
    <property type="match status" value="1"/>
</dbReference>
<evidence type="ECO:0000256" key="1">
    <source>
        <dbReference type="ARBA" id="ARBA00006287"/>
    </source>
</evidence>
<comment type="caution">
    <text evidence="5">The sequence shown here is derived from an EMBL/GenBank/DDBJ whole genome shotgun (WGS) entry which is preliminary data.</text>
</comment>
<dbReference type="InterPro" id="IPR004363">
    <property type="entry name" value="Methylgl_synth"/>
</dbReference>
<sequence>MKTVALIAHDGKKDQIVAFAHTHRDRLERCKLLGTGTTSKRIREATGLAVHGLLSGPLGGDQQIGAMVAEGRIDLVIFLRDPLTAQPHEPDIAALMRVCDVHDVPLATGLNSAHLLTVAILLDEVA</sequence>
<protein>
    <recommendedName>
        <fullName evidence="2">Methylglyoxal synthase</fullName>
        <shortName evidence="2">MGS</shortName>
        <ecNumber evidence="2">4.2.3.3</ecNumber>
    </recommendedName>
</protein>
<dbReference type="GO" id="GO:0019242">
    <property type="term" value="P:methylglyoxal biosynthetic process"/>
    <property type="evidence" value="ECO:0007669"/>
    <property type="project" value="UniProtKB-UniRule"/>
</dbReference>
<feature type="binding site" evidence="2">
    <location>
        <position position="9"/>
    </location>
    <ligand>
        <name>substrate</name>
    </ligand>
</feature>
<dbReference type="PROSITE" id="PS51855">
    <property type="entry name" value="MGS"/>
    <property type="match status" value="1"/>
</dbReference>
<dbReference type="NCBIfam" id="NF003559">
    <property type="entry name" value="PRK05234.1"/>
    <property type="match status" value="1"/>
</dbReference>
<evidence type="ECO:0000256" key="2">
    <source>
        <dbReference type="HAMAP-Rule" id="MF_00549"/>
    </source>
</evidence>
<feature type="active site" description="Proton donor/acceptor" evidence="2 3">
    <location>
        <position position="61"/>
    </location>
</feature>
<name>A0A840BUT3_9RHOO</name>
<dbReference type="EC" id="4.2.3.3" evidence="2"/>
<dbReference type="SUPFAM" id="SSF52335">
    <property type="entry name" value="Methylglyoxal synthase-like"/>
    <property type="match status" value="1"/>
</dbReference>
<evidence type="ECO:0000259" key="4">
    <source>
        <dbReference type="PROSITE" id="PS51855"/>
    </source>
</evidence>
<dbReference type="GO" id="GO:0005829">
    <property type="term" value="C:cytosol"/>
    <property type="evidence" value="ECO:0007669"/>
    <property type="project" value="TreeGrafter"/>
</dbReference>
<feature type="binding site" evidence="2">
    <location>
        <position position="13"/>
    </location>
    <ligand>
        <name>substrate</name>
    </ligand>
</feature>
<evidence type="ECO:0000313" key="5">
    <source>
        <dbReference type="EMBL" id="MBB4014107.1"/>
    </source>
</evidence>
<dbReference type="RefSeq" id="WP_183635998.1">
    <property type="nucleotide sequence ID" value="NZ_BAABLE010000005.1"/>
</dbReference>
<organism evidence="5 6">
    <name type="scientific">Niveibacterium umoris</name>
    <dbReference type="NCBI Taxonomy" id="1193620"/>
    <lineage>
        <taxon>Bacteria</taxon>
        <taxon>Pseudomonadati</taxon>
        <taxon>Pseudomonadota</taxon>
        <taxon>Betaproteobacteria</taxon>
        <taxon>Rhodocyclales</taxon>
        <taxon>Rhodocyclaceae</taxon>
        <taxon>Niveibacterium</taxon>
    </lineage>
</organism>
<keyword evidence="6" id="KW-1185">Reference proteome</keyword>
<dbReference type="InterPro" id="IPR011607">
    <property type="entry name" value="MGS-like_dom"/>
</dbReference>
<dbReference type="NCBIfam" id="TIGR00160">
    <property type="entry name" value="MGSA"/>
    <property type="match status" value="1"/>
</dbReference>
<dbReference type="EMBL" id="JACIET010000002">
    <property type="protein sequence ID" value="MBB4014107.1"/>
    <property type="molecule type" value="Genomic_DNA"/>
</dbReference>
<dbReference type="InterPro" id="IPR018148">
    <property type="entry name" value="Methylglyoxal_synth_AS"/>
</dbReference>
<keyword evidence="2" id="KW-0456">Lyase</keyword>